<organism evidence="1">
    <name type="scientific">Arundo donax</name>
    <name type="common">Giant reed</name>
    <name type="synonym">Donax arundinaceus</name>
    <dbReference type="NCBI Taxonomy" id="35708"/>
    <lineage>
        <taxon>Eukaryota</taxon>
        <taxon>Viridiplantae</taxon>
        <taxon>Streptophyta</taxon>
        <taxon>Embryophyta</taxon>
        <taxon>Tracheophyta</taxon>
        <taxon>Spermatophyta</taxon>
        <taxon>Magnoliopsida</taxon>
        <taxon>Liliopsida</taxon>
        <taxon>Poales</taxon>
        <taxon>Poaceae</taxon>
        <taxon>PACMAD clade</taxon>
        <taxon>Arundinoideae</taxon>
        <taxon>Arundineae</taxon>
        <taxon>Arundo</taxon>
    </lineage>
</organism>
<sequence>MWLRITVTTMKQGI</sequence>
<reference evidence="1" key="2">
    <citation type="journal article" date="2015" name="Data Brief">
        <title>Shoot transcriptome of the giant reed, Arundo donax.</title>
        <authorList>
            <person name="Barrero R.A."/>
            <person name="Guerrero F.D."/>
            <person name="Moolhuijzen P."/>
            <person name="Goolsby J.A."/>
            <person name="Tidwell J."/>
            <person name="Bellgard S.E."/>
            <person name="Bellgard M.I."/>
        </authorList>
    </citation>
    <scope>NUCLEOTIDE SEQUENCE</scope>
    <source>
        <tissue evidence="1">Shoot tissue taken approximately 20 cm above the soil surface</tissue>
    </source>
</reference>
<name>A0A0A9BZT3_ARUDO</name>
<accession>A0A0A9BZT3</accession>
<evidence type="ECO:0000313" key="1">
    <source>
        <dbReference type="EMBL" id="JAD66630.1"/>
    </source>
</evidence>
<protein>
    <submittedName>
        <fullName evidence="1">Uncharacterized protein</fullName>
    </submittedName>
</protein>
<dbReference type="EMBL" id="GBRH01231265">
    <property type="protein sequence ID" value="JAD66630.1"/>
    <property type="molecule type" value="Transcribed_RNA"/>
</dbReference>
<proteinExistence type="predicted"/>
<reference evidence="1" key="1">
    <citation type="submission" date="2014-09" db="EMBL/GenBank/DDBJ databases">
        <authorList>
            <person name="Magalhaes I.L.F."/>
            <person name="Oliveira U."/>
            <person name="Santos F.R."/>
            <person name="Vidigal T.H.D.A."/>
            <person name="Brescovit A.D."/>
            <person name="Santos A.J."/>
        </authorList>
    </citation>
    <scope>NUCLEOTIDE SEQUENCE</scope>
    <source>
        <tissue evidence="1">Shoot tissue taken approximately 20 cm above the soil surface</tissue>
    </source>
</reference>